<evidence type="ECO:0000256" key="4">
    <source>
        <dbReference type="ARBA" id="ARBA00022705"/>
    </source>
</evidence>
<dbReference type="AlphaFoldDB" id="A0A4S3KQ15"/>
<keyword evidence="4" id="KW-0235">DNA replication</keyword>
<dbReference type="InterPro" id="IPR036206">
    <property type="entry name" value="ThiamineP_synth_sf"/>
</dbReference>
<dbReference type="PROSITE" id="PS51462">
    <property type="entry name" value="NUDIX"/>
    <property type="match status" value="1"/>
</dbReference>
<protein>
    <recommendedName>
        <fullName evidence="13">8-oxo-dGTP diphosphatase</fullName>
        <ecNumber evidence="12">3.6.1.55</ecNumber>
    </recommendedName>
    <alternativeName>
        <fullName evidence="16">7,8-dihydro-8-oxoguanine-triphosphatase</fullName>
    </alternativeName>
    <alternativeName>
        <fullName evidence="15">Mutator protein MutT</fullName>
    </alternativeName>
    <alternativeName>
        <fullName evidence="14">dGTP pyrophosphohydrolase</fullName>
    </alternativeName>
</protein>
<reference evidence="20 21" key="1">
    <citation type="submission" date="2017-02" db="EMBL/GenBank/DDBJ databases">
        <title>Whole genome sequencing of Metallibacterium scheffleri DSM 24874 (T).</title>
        <authorList>
            <person name="Kumar S."/>
            <person name="Patil P."/>
            <person name="Patil P.B."/>
        </authorList>
    </citation>
    <scope>NUCLEOTIDE SEQUENCE [LARGE SCALE GENOMIC DNA]</scope>
    <source>
        <strain evidence="20 21">DSM 24874</strain>
    </source>
</reference>
<keyword evidence="21" id="KW-1185">Reference proteome</keyword>
<comment type="similarity">
    <text evidence="2">Belongs to the Nudix hydrolase family.</text>
</comment>
<evidence type="ECO:0000256" key="14">
    <source>
        <dbReference type="ARBA" id="ARBA00041592"/>
    </source>
</evidence>
<comment type="caution">
    <text evidence="20">The sequence shown here is derived from an EMBL/GenBank/DDBJ whole genome shotgun (WGS) entry which is preliminary data.</text>
</comment>
<feature type="binding site" evidence="18">
    <location>
        <position position="54"/>
    </location>
    <ligand>
        <name>Mg(2+)</name>
        <dbReference type="ChEBI" id="CHEBI:18420"/>
    </ligand>
</feature>
<dbReference type="SUPFAM" id="SSF51391">
    <property type="entry name" value="Thiamin phosphate synthase"/>
    <property type="match status" value="1"/>
</dbReference>
<evidence type="ECO:0000256" key="15">
    <source>
        <dbReference type="ARBA" id="ARBA00041979"/>
    </source>
</evidence>
<evidence type="ECO:0000256" key="5">
    <source>
        <dbReference type="ARBA" id="ARBA00022723"/>
    </source>
</evidence>
<keyword evidence="3" id="KW-0515">Mutator protein</keyword>
<keyword evidence="9" id="KW-0234">DNA repair</keyword>
<evidence type="ECO:0000256" key="11">
    <source>
        <dbReference type="ARBA" id="ARBA00036904"/>
    </source>
</evidence>
<evidence type="ECO:0000256" key="9">
    <source>
        <dbReference type="ARBA" id="ARBA00023204"/>
    </source>
</evidence>
<evidence type="ECO:0000256" key="10">
    <source>
        <dbReference type="ARBA" id="ARBA00035861"/>
    </source>
</evidence>
<dbReference type="InterPro" id="IPR020476">
    <property type="entry name" value="Nudix_hydrolase"/>
</dbReference>
<keyword evidence="7" id="KW-0378">Hydrolase</keyword>
<dbReference type="PANTHER" id="PTHR47707">
    <property type="entry name" value="8-OXO-DGTP DIPHOSPHATASE"/>
    <property type="match status" value="1"/>
</dbReference>
<evidence type="ECO:0000256" key="16">
    <source>
        <dbReference type="ARBA" id="ARBA00042798"/>
    </source>
</evidence>
<gene>
    <name evidence="20" type="ORF">B1806_05675</name>
</gene>
<dbReference type="Pfam" id="PF02581">
    <property type="entry name" value="TMP-TENI"/>
    <property type="match status" value="1"/>
</dbReference>
<dbReference type="OrthoDB" id="9810648at2"/>
<dbReference type="InterPro" id="IPR029119">
    <property type="entry name" value="MutY_C"/>
</dbReference>
<keyword evidence="8 18" id="KW-0460">Magnesium</keyword>
<dbReference type="EC" id="3.6.1.55" evidence="12"/>
<dbReference type="GO" id="GO:0044715">
    <property type="term" value="F:8-oxo-dGDP phosphatase activity"/>
    <property type="evidence" value="ECO:0007669"/>
    <property type="project" value="TreeGrafter"/>
</dbReference>
<evidence type="ECO:0000313" key="21">
    <source>
        <dbReference type="Proteomes" id="UP000307749"/>
    </source>
</evidence>
<proteinExistence type="inferred from homology"/>
<evidence type="ECO:0000256" key="18">
    <source>
        <dbReference type="PIRSR" id="PIRSR603561-2"/>
    </source>
</evidence>
<evidence type="ECO:0000256" key="6">
    <source>
        <dbReference type="ARBA" id="ARBA00022763"/>
    </source>
</evidence>
<evidence type="ECO:0000259" key="19">
    <source>
        <dbReference type="PROSITE" id="PS51462"/>
    </source>
</evidence>
<dbReference type="PRINTS" id="PR00502">
    <property type="entry name" value="NUDIXFAMILY"/>
</dbReference>
<dbReference type="InterPro" id="IPR003561">
    <property type="entry name" value="Mutator_MutT"/>
</dbReference>
<feature type="binding site" evidence="18">
    <location>
        <position position="34"/>
    </location>
    <ligand>
        <name>Mg(2+)</name>
        <dbReference type="ChEBI" id="CHEBI:18420"/>
    </ligand>
</feature>
<dbReference type="GO" id="GO:0006281">
    <property type="term" value="P:DNA repair"/>
    <property type="evidence" value="ECO:0007669"/>
    <property type="project" value="UniProtKB-KW"/>
</dbReference>
<evidence type="ECO:0000256" key="8">
    <source>
        <dbReference type="ARBA" id="ARBA00022842"/>
    </source>
</evidence>
<feature type="binding site" evidence="17">
    <location>
        <position position="20"/>
    </location>
    <ligand>
        <name>8-oxo-dGTP</name>
        <dbReference type="ChEBI" id="CHEBI:77896"/>
    </ligand>
</feature>
<keyword evidence="6" id="KW-0227">DNA damage</keyword>
<feature type="binding site" evidence="17">
    <location>
        <begin position="31"/>
        <end position="34"/>
    </location>
    <ligand>
        <name>8-oxo-dGTP</name>
        <dbReference type="ChEBI" id="CHEBI:77896"/>
    </ligand>
</feature>
<evidence type="ECO:0000256" key="2">
    <source>
        <dbReference type="ARBA" id="ARBA00005582"/>
    </source>
</evidence>
<evidence type="ECO:0000256" key="1">
    <source>
        <dbReference type="ARBA" id="ARBA00001946"/>
    </source>
</evidence>
<feature type="domain" description="Nudix hydrolase" evidence="19">
    <location>
        <begin position="1"/>
        <end position="125"/>
    </location>
</feature>
<sequence length="312" mass="33288">MEVVAGVLRNAQGQLLLAQRKPDGDLAGLWEFPGGKREADESAESALARELREELGVSVRECSPLIRVSWRYPHKAVRLDVYTVERWQGAVRAQEGQALHWSPLAELTRARMPAADWPAVRALRLPPRLLITPDSGDLRALADAAQRALSGPRCLLRLRLPQLSQVESRALAAQLLVRAQARHGDVLLGGDIDGALRLGCGLQLNARQLATLGARPLPEAQWCGASCHDAQDLARAALLDCDFAVLGPVLPTPSHPSAPALGWPRFAALCATAALPVYALGGLTPADHEHARALGAQGVAGIRGFWPGLAAA</sequence>
<dbReference type="Gene3D" id="3.90.79.10">
    <property type="entry name" value="Nucleoside Triphosphate Pyrophosphohydrolase"/>
    <property type="match status" value="1"/>
</dbReference>
<evidence type="ECO:0000313" key="20">
    <source>
        <dbReference type="EMBL" id="THD11069.1"/>
    </source>
</evidence>
<dbReference type="InterPro" id="IPR047127">
    <property type="entry name" value="MutT-like"/>
</dbReference>
<dbReference type="GO" id="GO:0046872">
    <property type="term" value="F:metal ion binding"/>
    <property type="evidence" value="ECO:0007669"/>
    <property type="project" value="UniProtKB-KW"/>
</dbReference>
<organism evidence="20 21">
    <name type="scientific">Metallibacterium scheffleri</name>
    <dbReference type="NCBI Taxonomy" id="993689"/>
    <lineage>
        <taxon>Bacteria</taxon>
        <taxon>Pseudomonadati</taxon>
        <taxon>Pseudomonadota</taxon>
        <taxon>Gammaproteobacteria</taxon>
        <taxon>Lysobacterales</taxon>
        <taxon>Rhodanobacteraceae</taxon>
        <taxon>Metallibacterium</taxon>
    </lineage>
</organism>
<comment type="catalytic activity">
    <reaction evidence="11">
        <text>8-oxo-GTP + H2O = 8-oxo-GMP + diphosphate + H(+)</text>
        <dbReference type="Rhea" id="RHEA:67616"/>
        <dbReference type="ChEBI" id="CHEBI:15377"/>
        <dbReference type="ChEBI" id="CHEBI:15378"/>
        <dbReference type="ChEBI" id="CHEBI:33019"/>
        <dbReference type="ChEBI" id="CHEBI:143553"/>
        <dbReference type="ChEBI" id="CHEBI:145694"/>
    </reaction>
</comment>
<dbReference type="InterPro" id="IPR022998">
    <property type="entry name" value="ThiamineP_synth_TenI"/>
</dbReference>
<evidence type="ECO:0000256" key="17">
    <source>
        <dbReference type="PIRSR" id="PIRSR603561-1"/>
    </source>
</evidence>
<dbReference type="InterPro" id="IPR013785">
    <property type="entry name" value="Aldolase_TIM"/>
</dbReference>
<keyword evidence="5 18" id="KW-0479">Metal-binding</keyword>
<dbReference type="CDD" id="cd03425">
    <property type="entry name" value="NUDIX_MutT_NudA_like"/>
    <property type="match status" value="1"/>
</dbReference>
<dbReference type="GO" id="GO:0035539">
    <property type="term" value="F:8-oxo-7,8-dihydrodeoxyguanosine triphosphate pyrophosphatase activity"/>
    <property type="evidence" value="ECO:0007669"/>
    <property type="project" value="UniProtKB-EC"/>
</dbReference>
<dbReference type="GO" id="GO:0006260">
    <property type="term" value="P:DNA replication"/>
    <property type="evidence" value="ECO:0007669"/>
    <property type="project" value="UniProtKB-KW"/>
</dbReference>
<dbReference type="NCBIfam" id="TIGR00586">
    <property type="entry name" value="mutt"/>
    <property type="match status" value="1"/>
</dbReference>
<dbReference type="GO" id="GO:0044716">
    <property type="term" value="F:8-oxo-GDP phosphatase activity"/>
    <property type="evidence" value="ECO:0007669"/>
    <property type="project" value="TreeGrafter"/>
</dbReference>
<dbReference type="InterPro" id="IPR015797">
    <property type="entry name" value="NUDIX_hydrolase-like_dom_sf"/>
</dbReference>
<dbReference type="EMBL" id="MWQO01000017">
    <property type="protein sequence ID" value="THD11069.1"/>
    <property type="molecule type" value="Genomic_DNA"/>
</dbReference>
<name>A0A4S3KQ15_9GAMM</name>
<dbReference type="GO" id="GO:0009228">
    <property type="term" value="P:thiamine biosynthetic process"/>
    <property type="evidence" value="ECO:0007669"/>
    <property type="project" value="UniProtKB-KW"/>
</dbReference>
<dbReference type="Proteomes" id="UP000307749">
    <property type="component" value="Unassembled WGS sequence"/>
</dbReference>
<dbReference type="InterPro" id="IPR020084">
    <property type="entry name" value="NUDIX_hydrolase_CS"/>
</dbReference>
<evidence type="ECO:0000256" key="13">
    <source>
        <dbReference type="ARBA" id="ARBA00040794"/>
    </source>
</evidence>
<dbReference type="InterPro" id="IPR000086">
    <property type="entry name" value="NUDIX_hydrolase_dom"/>
</dbReference>
<dbReference type="SUPFAM" id="SSF55811">
    <property type="entry name" value="Nudix"/>
    <property type="match status" value="1"/>
</dbReference>
<dbReference type="Gene3D" id="3.20.20.70">
    <property type="entry name" value="Aldolase class I"/>
    <property type="match status" value="1"/>
</dbReference>
<dbReference type="STRING" id="993689.GCA_002077135_02039"/>
<dbReference type="NCBIfam" id="NF006530">
    <property type="entry name" value="PRK08999.1"/>
    <property type="match status" value="1"/>
</dbReference>
<dbReference type="Pfam" id="PF14815">
    <property type="entry name" value="NUDIX_4"/>
    <property type="match status" value="1"/>
</dbReference>
<evidence type="ECO:0000256" key="12">
    <source>
        <dbReference type="ARBA" id="ARBA00038905"/>
    </source>
</evidence>
<dbReference type="GO" id="GO:0008413">
    <property type="term" value="F:8-oxo-7,8-dihydroguanosine triphosphate pyrophosphatase activity"/>
    <property type="evidence" value="ECO:0007669"/>
    <property type="project" value="InterPro"/>
</dbReference>
<evidence type="ECO:0000256" key="3">
    <source>
        <dbReference type="ARBA" id="ARBA00022457"/>
    </source>
</evidence>
<comment type="catalytic activity">
    <reaction evidence="10">
        <text>8-oxo-dGTP + H2O = 8-oxo-dGMP + diphosphate + H(+)</text>
        <dbReference type="Rhea" id="RHEA:31575"/>
        <dbReference type="ChEBI" id="CHEBI:15377"/>
        <dbReference type="ChEBI" id="CHEBI:15378"/>
        <dbReference type="ChEBI" id="CHEBI:33019"/>
        <dbReference type="ChEBI" id="CHEBI:63224"/>
        <dbReference type="ChEBI" id="CHEBI:77896"/>
        <dbReference type="EC" id="3.6.1.55"/>
    </reaction>
</comment>
<comment type="cofactor">
    <cofactor evidence="1 18">
        <name>Mg(2+)</name>
        <dbReference type="ChEBI" id="CHEBI:18420"/>
    </cofactor>
</comment>
<dbReference type="PROSITE" id="PS00893">
    <property type="entry name" value="NUDIX_BOX"/>
    <property type="match status" value="1"/>
</dbReference>
<dbReference type="CDD" id="cd00564">
    <property type="entry name" value="TMP_TenI"/>
    <property type="match status" value="1"/>
</dbReference>
<accession>A0A4S3KQ15</accession>
<evidence type="ECO:0000256" key="7">
    <source>
        <dbReference type="ARBA" id="ARBA00022801"/>
    </source>
</evidence>
<dbReference type="PANTHER" id="PTHR47707:SF1">
    <property type="entry name" value="NUDIX HYDROLASE FAMILY PROTEIN"/>
    <property type="match status" value="1"/>
</dbReference>